<dbReference type="PROSITE" id="PS50294">
    <property type="entry name" value="WD_REPEATS_REGION"/>
    <property type="match status" value="2"/>
</dbReference>
<dbReference type="GO" id="GO:0033186">
    <property type="term" value="C:CAF-1 complex"/>
    <property type="evidence" value="ECO:0007669"/>
    <property type="project" value="TreeGrafter"/>
</dbReference>
<dbReference type="InterPro" id="IPR019775">
    <property type="entry name" value="WD40_repeat_CS"/>
</dbReference>
<dbReference type="Pfam" id="PF24105">
    <property type="entry name" value="Beta-prop_CAF1B_HIR1"/>
    <property type="match status" value="1"/>
</dbReference>
<evidence type="ECO:0000256" key="1">
    <source>
        <dbReference type="ARBA" id="ARBA00004123"/>
    </source>
</evidence>
<protein>
    <recommendedName>
        <fullName evidence="11">CAF1B/HIR1 beta-propeller domain-containing protein</fullName>
    </recommendedName>
</protein>
<keyword evidence="13" id="KW-1185">Reference proteome</keyword>
<sequence length="740" mass="81432">MKCQVPQISWHSRDPVLSVDFQPGKQNIQRLATGGTDSHVLIWYITYLDNKSIKLECASDLYRHNKSVNAVRFSSNGELLASGDDEGAMFIWQLKDRDSSEAPKDEENVNQEDWYPLKLLRGHLQDIYDVSWSADSNFLVSASLDNTAIVWDMQKFQKLHIYSDSKGYVQGVAWDPLNVFIASVGSDRALRFLNVATKKTTRVQRAPWSVTTEKGSVRAHLFYDNTLQSYYRRLCFTPDGELLLVPSGILERDEEKSQNTTYVFSRHSLTKPVAQLPTGDKYTVAARCNPLLFKLRRSPDETDKENQTKSMIDLPYRMVFAVAANESVLLYDTEQLLPFAYVSNIHYTHLTDLSWSSDGRILCASSTDGYCSFLIFTEDELGEVYVPPPTPVKEVIPSSDKKPEASPLAEKVPGKTSTASESDAKVEDSPKIAPSPIESSKPDKKPNKFSIKNFFASPKGTSPKPTSLVAKADALEKSPEPGSSTNSSETKVQTFSKGAETMEDDCIEVVFEGKSVEKPPKCKTELKFSNGKTTKNVSNEEVKSSSENASEIPIAHNPKPAKVPNRGTITNFFVSPKAQLSAKSSKVASKDKCKTPDKASPIITLSSPEEVAKSSAASGDGTSMEVDDSTSTTKPEATVCESEDKATPIKSKIINPDLIDCSAVLSFDDSKSTDGIAENVEADWKLELSQDDEVPMETAPPEPVAKIPKAKPSASVDQKPKRRIPLITLSKTLSSSSSKL</sequence>
<dbReference type="PANTHER" id="PTHR15271:SF4">
    <property type="entry name" value="CHROMATIN ASSEMBLY FACTOR 1 SUBUNIT B"/>
    <property type="match status" value="1"/>
</dbReference>
<evidence type="ECO:0000256" key="9">
    <source>
        <dbReference type="PROSITE-ProRule" id="PRU00221"/>
    </source>
</evidence>
<comment type="subcellular location">
    <subcellularLocation>
        <location evidence="1">Nucleus</location>
    </subcellularLocation>
</comment>
<feature type="repeat" description="WD" evidence="9">
    <location>
        <begin position="61"/>
        <end position="102"/>
    </location>
</feature>
<keyword evidence="3 9" id="KW-0853">WD repeat</keyword>
<dbReference type="Gene3D" id="2.130.10.10">
    <property type="entry name" value="YVTN repeat-like/Quinoprotein amine dehydrogenase"/>
    <property type="match status" value="2"/>
</dbReference>
<keyword evidence="8" id="KW-0539">Nucleus</keyword>
<name>A0AAV6V5P4_9ARAC</name>
<evidence type="ECO:0000256" key="3">
    <source>
        <dbReference type="ARBA" id="ARBA00022574"/>
    </source>
</evidence>
<feature type="region of interest" description="Disordered" evidence="10">
    <location>
        <begin position="532"/>
        <end position="647"/>
    </location>
</feature>
<keyword evidence="7" id="KW-0234">DNA repair</keyword>
<dbReference type="InterPro" id="IPR045145">
    <property type="entry name" value="PTHR15271"/>
</dbReference>
<evidence type="ECO:0000259" key="11">
    <source>
        <dbReference type="Pfam" id="PF24105"/>
    </source>
</evidence>
<evidence type="ECO:0000256" key="8">
    <source>
        <dbReference type="ARBA" id="ARBA00023242"/>
    </source>
</evidence>
<keyword evidence="4" id="KW-0677">Repeat</keyword>
<comment type="similarity">
    <text evidence="2">Belongs to the WD repeat HIR1 family.</text>
</comment>
<dbReference type="GO" id="GO:0006334">
    <property type="term" value="P:nucleosome assembly"/>
    <property type="evidence" value="ECO:0007669"/>
    <property type="project" value="TreeGrafter"/>
</dbReference>
<evidence type="ECO:0000313" key="12">
    <source>
        <dbReference type="EMBL" id="KAG8192070.1"/>
    </source>
</evidence>
<gene>
    <name evidence="12" type="ORF">JTE90_025334</name>
</gene>
<dbReference type="InterPro" id="IPR055410">
    <property type="entry name" value="Beta-prop_CAF1B_HIR1"/>
</dbReference>
<feature type="repeat" description="WD" evidence="9">
    <location>
        <begin position="120"/>
        <end position="161"/>
    </location>
</feature>
<dbReference type="PROSITE" id="PS00678">
    <property type="entry name" value="WD_REPEATS_1"/>
    <property type="match status" value="1"/>
</dbReference>
<evidence type="ECO:0000256" key="5">
    <source>
        <dbReference type="ARBA" id="ARBA00022763"/>
    </source>
</evidence>
<evidence type="ECO:0000256" key="10">
    <source>
        <dbReference type="SAM" id="MobiDB-lite"/>
    </source>
</evidence>
<keyword evidence="6" id="KW-0156">Chromatin regulator</keyword>
<evidence type="ECO:0000256" key="2">
    <source>
        <dbReference type="ARBA" id="ARBA00007306"/>
    </source>
</evidence>
<keyword evidence="5" id="KW-0227">DNA damage</keyword>
<evidence type="ECO:0000256" key="6">
    <source>
        <dbReference type="ARBA" id="ARBA00022853"/>
    </source>
</evidence>
<dbReference type="EMBL" id="JAFNEN010000146">
    <property type="protein sequence ID" value="KAG8192070.1"/>
    <property type="molecule type" value="Genomic_DNA"/>
</dbReference>
<dbReference type="InterPro" id="IPR015943">
    <property type="entry name" value="WD40/YVTN_repeat-like_dom_sf"/>
</dbReference>
<feature type="domain" description="CAF1B/HIR1 beta-propeller" evidence="11">
    <location>
        <begin position="1"/>
        <end position="381"/>
    </location>
</feature>
<dbReference type="GO" id="GO:0006281">
    <property type="term" value="P:DNA repair"/>
    <property type="evidence" value="ECO:0007669"/>
    <property type="project" value="UniProtKB-KW"/>
</dbReference>
<dbReference type="PANTHER" id="PTHR15271">
    <property type="entry name" value="CHROMATIN ASSEMBLY FACTOR 1 SUBUNIT B"/>
    <property type="match status" value="1"/>
</dbReference>
<proteinExistence type="inferred from homology"/>
<comment type="caution">
    <text evidence="12">The sequence shown here is derived from an EMBL/GenBank/DDBJ whole genome shotgun (WGS) entry which is preliminary data.</text>
</comment>
<reference evidence="12 13" key="1">
    <citation type="journal article" date="2022" name="Nat. Ecol. Evol.">
        <title>A masculinizing supergene underlies an exaggerated male reproductive morph in a spider.</title>
        <authorList>
            <person name="Hendrickx F."/>
            <person name="De Corte Z."/>
            <person name="Sonet G."/>
            <person name="Van Belleghem S.M."/>
            <person name="Kostlbacher S."/>
            <person name="Vangestel C."/>
        </authorList>
    </citation>
    <scope>NUCLEOTIDE SEQUENCE [LARGE SCALE GENOMIC DNA]</scope>
    <source>
        <strain evidence="12">W744_W776</strain>
    </source>
</reference>
<dbReference type="SUPFAM" id="SSF50978">
    <property type="entry name" value="WD40 repeat-like"/>
    <property type="match status" value="1"/>
</dbReference>
<dbReference type="Proteomes" id="UP000827092">
    <property type="component" value="Unassembled WGS sequence"/>
</dbReference>
<dbReference type="SMART" id="SM00320">
    <property type="entry name" value="WD40"/>
    <property type="match status" value="5"/>
</dbReference>
<feature type="compositionally biased region" description="Low complexity" evidence="10">
    <location>
        <begin position="577"/>
        <end position="587"/>
    </location>
</feature>
<evidence type="ECO:0000256" key="4">
    <source>
        <dbReference type="ARBA" id="ARBA00022737"/>
    </source>
</evidence>
<dbReference type="GO" id="GO:0006335">
    <property type="term" value="P:DNA replication-dependent chromatin assembly"/>
    <property type="evidence" value="ECO:0007669"/>
    <property type="project" value="InterPro"/>
</dbReference>
<dbReference type="InterPro" id="IPR036322">
    <property type="entry name" value="WD40_repeat_dom_sf"/>
</dbReference>
<dbReference type="AlphaFoldDB" id="A0AAV6V5P4"/>
<dbReference type="GO" id="GO:0005634">
    <property type="term" value="C:nucleus"/>
    <property type="evidence" value="ECO:0007669"/>
    <property type="project" value="UniProtKB-SubCell"/>
</dbReference>
<feature type="compositionally biased region" description="Polar residues" evidence="10">
    <location>
        <begin position="481"/>
        <end position="496"/>
    </location>
</feature>
<dbReference type="PROSITE" id="PS50082">
    <property type="entry name" value="WD_REPEATS_2"/>
    <property type="match status" value="2"/>
</dbReference>
<accession>A0AAV6V5P4</accession>
<evidence type="ECO:0000313" key="13">
    <source>
        <dbReference type="Proteomes" id="UP000827092"/>
    </source>
</evidence>
<feature type="region of interest" description="Disordered" evidence="10">
    <location>
        <begin position="689"/>
        <end position="725"/>
    </location>
</feature>
<dbReference type="InterPro" id="IPR001680">
    <property type="entry name" value="WD40_rpt"/>
</dbReference>
<feature type="compositionally biased region" description="Basic and acidic residues" evidence="10">
    <location>
        <begin position="588"/>
        <end position="597"/>
    </location>
</feature>
<organism evidence="12 13">
    <name type="scientific">Oedothorax gibbosus</name>
    <dbReference type="NCBI Taxonomy" id="931172"/>
    <lineage>
        <taxon>Eukaryota</taxon>
        <taxon>Metazoa</taxon>
        <taxon>Ecdysozoa</taxon>
        <taxon>Arthropoda</taxon>
        <taxon>Chelicerata</taxon>
        <taxon>Arachnida</taxon>
        <taxon>Araneae</taxon>
        <taxon>Araneomorphae</taxon>
        <taxon>Entelegynae</taxon>
        <taxon>Araneoidea</taxon>
        <taxon>Linyphiidae</taxon>
        <taxon>Erigoninae</taxon>
        <taxon>Oedothorax</taxon>
    </lineage>
</organism>
<evidence type="ECO:0000256" key="7">
    <source>
        <dbReference type="ARBA" id="ARBA00023204"/>
    </source>
</evidence>
<feature type="region of interest" description="Disordered" evidence="10">
    <location>
        <begin position="390"/>
        <end position="497"/>
    </location>
</feature>